<accession>A0AAD5VED0</accession>
<feature type="region of interest" description="Disordered" evidence="5">
    <location>
        <begin position="153"/>
        <end position="202"/>
    </location>
</feature>
<protein>
    <recommendedName>
        <fullName evidence="7">CFEM domain-containing protein</fullName>
    </recommendedName>
</protein>
<keyword evidence="2" id="KW-0964">Secreted</keyword>
<evidence type="ECO:0000256" key="5">
    <source>
        <dbReference type="SAM" id="MobiDB-lite"/>
    </source>
</evidence>
<sequence length="227" mass="22614">MLASSVQLFLALLFWPITLALGQASLTPPPITDPGSQSSVSSLPSITPSASVTSPSANASESLTPSLSSSAMFPSLSGYSSCVVQCLSLTVSNAGCHSVVEVQCFCNNTGVFTSGLVDCISQQCPSDLSAAESISQQFCNVASPSVSLSFPTPSLSPSSSQQSSSSVSGSLSSSGLLSNASRTNIPTPTVSQTGAPNGARSVDGPSGIGGVVVIGLALGAYSLVLGW</sequence>
<evidence type="ECO:0000313" key="9">
    <source>
        <dbReference type="Proteomes" id="UP001212997"/>
    </source>
</evidence>
<comment type="subcellular location">
    <subcellularLocation>
        <location evidence="1">Secreted</location>
    </subcellularLocation>
</comment>
<dbReference type="GO" id="GO:0005576">
    <property type="term" value="C:extracellular region"/>
    <property type="evidence" value="ECO:0007669"/>
    <property type="project" value="UniProtKB-SubCell"/>
</dbReference>
<comment type="caution">
    <text evidence="8">The sequence shown here is derived from an EMBL/GenBank/DDBJ whole genome shotgun (WGS) entry which is preliminary data.</text>
</comment>
<keyword evidence="9" id="KW-1185">Reference proteome</keyword>
<evidence type="ECO:0000313" key="8">
    <source>
        <dbReference type="EMBL" id="KAJ3491473.1"/>
    </source>
</evidence>
<feature type="compositionally biased region" description="Low complexity" evidence="5">
    <location>
        <begin position="153"/>
        <end position="178"/>
    </location>
</feature>
<keyword evidence="3 6" id="KW-0732">Signal</keyword>
<feature type="compositionally biased region" description="Polar residues" evidence="5">
    <location>
        <begin position="179"/>
        <end position="195"/>
    </location>
</feature>
<evidence type="ECO:0000256" key="4">
    <source>
        <dbReference type="ARBA" id="ARBA00023157"/>
    </source>
</evidence>
<dbReference type="AlphaFoldDB" id="A0AAD5VED0"/>
<name>A0AAD5VED0_9APHY</name>
<evidence type="ECO:0000256" key="2">
    <source>
        <dbReference type="ARBA" id="ARBA00022525"/>
    </source>
</evidence>
<gene>
    <name evidence="8" type="ORF">NLI96_g724</name>
</gene>
<dbReference type="EMBL" id="JANAWD010000012">
    <property type="protein sequence ID" value="KAJ3491473.1"/>
    <property type="molecule type" value="Genomic_DNA"/>
</dbReference>
<dbReference type="InterPro" id="IPR008427">
    <property type="entry name" value="Extracellular_membr_CFEM_dom"/>
</dbReference>
<evidence type="ECO:0000259" key="7">
    <source>
        <dbReference type="PROSITE" id="PS52012"/>
    </source>
</evidence>
<dbReference type="Proteomes" id="UP001212997">
    <property type="component" value="Unassembled WGS sequence"/>
</dbReference>
<proteinExistence type="predicted"/>
<feature type="domain" description="CFEM" evidence="7">
    <location>
        <begin position="53"/>
        <end position="166"/>
    </location>
</feature>
<organism evidence="8 9">
    <name type="scientific">Meripilus lineatus</name>
    <dbReference type="NCBI Taxonomy" id="2056292"/>
    <lineage>
        <taxon>Eukaryota</taxon>
        <taxon>Fungi</taxon>
        <taxon>Dikarya</taxon>
        <taxon>Basidiomycota</taxon>
        <taxon>Agaricomycotina</taxon>
        <taxon>Agaricomycetes</taxon>
        <taxon>Polyporales</taxon>
        <taxon>Meripilaceae</taxon>
        <taxon>Meripilus</taxon>
    </lineage>
</organism>
<evidence type="ECO:0000256" key="1">
    <source>
        <dbReference type="ARBA" id="ARBA00004613"/>
    </source>
</evidence>
<reference evidence="8" key="1">
    <citation type="submission" date="2022-07" db="EMBL/GenBank/DDBJ databases">
        <title>Genome Sequence of Physisporinus lineatus.</title>
        <authorList>
            <person name="Buettner E."/>
        </authorList>
    </citation>
    <scope>NUCLEOTIDE SEQUENCE</scope>
    <source>
        <strain evidence="8">VT162</strain>
    </source>
</reference>
<dbReference type="PROSITE" id="PS52012">
    <property type="entry name" value="CFEM"/>
    <property type="match status" value="1"/>
</dbReference>
<dbReference type="Pfam" id="PF05730">
    <property type="entry name" value="CFEM"/>
    <property type="match status" value="1"/>
</dbReference>
<feature type="signal peptide" evidence="6">
    <location>
        <begin position="1"/>
        <end position="22"/>
    </location>
</feature>
<feature type="chain" id="PRO_5042199467" description="CFEM domain-containing protein" evidence="6">
    <location>
        <begin position="23"/>
        <end position="227"/>
    </location>
</feature>
<evidence type="ECO:0000256" key="3">
    <source>
        <dbReference type="ARBA" id="ARBA00022729"/>
    </source>
</evidence>
<keyword evidence="4" id="KW-1015">Disulfide bond</keyword>
<evidence type="ECO:0000256" key="6">
    <source>
        <dbReference type="SAM" id="SignalP"/>
    </source>
</evidence>